<dbReference type="EMBL" id="GL379881">
    <property type="protein sequence ID" value="EGT60059.1"/>
    <property type="molecule type" value="Genomic_DNA"/>
</dbReference>
<evidence type="ECO:0000313" key="2">
    <source>
        <dbReference type="Proteomes" id="UP000008068"/>
    </source>
</evidence>
<accession>G0NGJ7</accession>
<dbReference type="FunCoup" id="G0NGJ7">
    <property type="interactions" value="1876"/>
</dbReference>
<reference evidence="2" key="1">
    <citation type="submission" date="2011-07" db="EMBL/GenBank/DDBJ databases">
        <authorList>
            <consortium name="Caenorhabditis brenneri Sequencing and Analysis Consortium"/>
            <person name="Wilson R.K."/>
        </authorList>
    </citation>
    <scope>NUCLEOTIDE SEQUENCE [LARGE SCALE GENOMIC DNA]</scope>
    <source>
        <strain evidence="2">PB2801</strain>
    </source>
</reference>
<name>G0NGJ7_CAEBE</name>
<dbReference type="PANTHER" id="PTHR21503">
    <property type="entry name" value="F-BOX-CONTAINING HYPOTHETICAL PROTEIN C.ELEGANS"/>
    <property type="match status" value="1"/>
</dbReference>
<dbReference type="Proteomes" id="UP000008068">
    <property type="component" value="Unassembled WGS sequence"/>
</dbReference>
<evidence type="ECO:0008006" key="3">
    <source>
        <dbReference type="Google" id="ProtNLM"/>
    </source>
</evidence>
<gene>
    <name evidence="1" type="ORF">CAEBREN_13422</name>
</gene>
<dbReference type="AlphaFoldDB" id="G0NGJ7"/>
<dbReference type="InParanoid" id="G0NGJ7"/>
<protein>
    <recommendedName>
        <fullName evidence="3">F-box associated domain-containing protein</fullName>
    </recommendedName>
</protein>
<dbReference type="HOGENOM" id="CLU_070667_0_0_1"/>
<sequence length="279" mass="32309">MIKSITNKNHCEAIWLNNKNEQGNKVFYVNIGAVDRVPSDYTETEEDHDKLILTTYWDDRMQSFKVLYDVLVDVFHAAIDAVIMDLNEVSVEKYQELFDWIEDHFSTLPTFRIIGRCSFQNYIWLMKTVKANNSLQFLMEPTEYPENLETVDLEADKVIIKYGKWLKIKDIQAIKARDIAIEDVLLTDNEINALLKNLDAFKEKSNVKTLTLDFLRAAEPEVVLEGLNAINEDEMKPTDCLNQWSFVLSNGEKCTVIYAEYHNNLSDDLVFGFDILIGN</sequence>
<organism evidence="2">
    <name type="scientific">Caenorhabditis brenneri</name>
    <name type="common">Nematode worm</name>
    <dbReference type="NCBI Taxonomy" id="135651"/>
    <lineage>
        <taxon>Eukaryota</taxon>
        <taxon>Metazoa</taxon>
        <taxon>Ecdysozoa</taxon>
        <taxon>Nematoda</taxon>
        <taxon>Chromadorea</taxon>
        <taxon>Rhabditida</taxon>
        <taxon>Rhabditina</taxon>
        <taxon>Rhabditomorpha</taxon>
        <taxon>Rhabditoidea</taxon>
        <taxon>Rhabditidae</taxon>
        <taxon>Peloderinae</taxon>
        <taxon>Caenorhabditis</taxon>
    </lineage>
</organism>
<dbReference type="PANTHER" id="PTHR21503:SF8">
    <property type="entry name" value="F-BOX ASSOCIATED DOMAIN-CONTAINING PROTEIN-RELATED"/>
    <property type="match status" value="1"/>
</dbReference>
<evidence type="ECO:0000313" key="1">
    <source>
        <dbReference type="EMBL" id="EGT60059.1"/>
    </source>
</evidence>
<keyword evidence="2" id="KW-1185">Reference proteome</keyword>
<proteinExistence type="predicted"/>